<dbReference type="AlphaFoldDB" id="A0A9P8VUY7"/>
<protein>
    <submittedName>
        <fullName evidence="2">Uncharacterized protein</fullName>
    </submittedName>
</protein>
<evidence type="ECO:0000313" key="3">
    <source>
        <dbReference type="Proteomes" id="UP000777438"/>
    </source>
</evidence>
<keyword evidence="3" id="KW-1185">Reference proteome</keyword>
<accession>A0A9P8VUY7</accession>
<keyword evidence="1" id="KW-0812">Transmembrane</keyword>
<evidence type="ECO:0000256" key="1">
    <source>
        <dbReference type="SAM" id="Phobius"/>
    </source>
</evidence>
<feature type="transmembrane region" description="Helical" evidence="1">
    <location>
        <begin position="100"/>
        <end position="121"/>
    </location>
</feature>
<comment type="caution">
    <text evidence="2">The sequence shown here is derived from an EMBL/GenBank/DDBJ whole genome shotgun (WGS) entry which is preliminary data.</text>
</comment>
<organism evidence="2 3">
    <name type="scientific">Thelonectria olida</name>
    <dbReference type="NCBI Taxonomy" id="1576542"/>
    <lineage>
        <taxon>Eukaryota</taxon>
        <taxon>Fungi</taxon>
        <taxon>Dikarya</taxon>
        <taxon>Ascomycota</taxon>
        <taxon>Pezizomycotina</taxon>
        <taxon>Sordariomycetes</taxon>
        <taxon>Hypocreomycetidae</taxon>
        <taxon>Hypocreales</taxon>
        <taxon>Nectriaceae</taxon>
        <taxon>Thelonectria</taxon>
    </lineage>
</organism>
<proteinExistence type="predicted"/>
<gene>
    <name evidence="2" type="ORF">B0T10DRAFT_464187</name>
</gene>
<keyword evidence="1" id="KW-0472">Membrane</keyword>
<name>A0A9P8VUY7_9HYPO</name>
<keyword evidence="1" id="KW-1133">Transmembrane helix</keyword>
<reference evidence="2 3" key="1">
    <citation type="journal article" date="2021" name="Nat. Commun.">
        <title>Genetic determinants of endophytism in the Arabidopsis root mycobiome.</title>
        <authorList>
            <person name="Mesny F."/>
            <person name="Miyauchi S."/>
            <person name="Thiergart T."/>
            <person name="Pickel B."/>
            <person name="Atanasova L."/>
            <person name="Karlsson M."/>
            <person name="Huettel B."/>
            <person name="Barry K.W."/>
            <person name="Haridas S."/>
            <person name="Chen C."/>
            <person name="Bauer D."/>
            <person name="Andreopoulos W."/>
            <person name="Pangilinan J."/>
            <person name="LaButti K."/>
            <person name="Riley R."/>
            <person name="Lipzen A."/>
            <person name="Clum A."/>
            <person name="Drula E."/>
            <person name="Henrissat B."/>
            <person name="Kohler A."/>
            <person name="Grigoriev I.V."/>
            <person name="Martin F.M."/>
            <person name="Hacquard S."/>
        </authorList>
    </citation>
    <scope>NUCLEOTIDE SEQUENCE [LARGE SCALE GENOMIC DNA]</scope>
    <source>
        <strain evidence="2 3">MPI-CAGE-CH-0241</strain>
    </source>
</reference>
<dbReference type="Proteomes" id="UP000777438">
    <property type="component" value="Unassembled WGS sequence"/>
</dbReference>
<sequence length="344" mass="39541">MDQTNDFNPLGITTMPEFLDAWVDRVRYLNAWSTRLINLLVFCGKAAVAGLQWIEDGPCRHLPEIWEFGVEALTCIPLWTRRRRRRRAYTYEELKRQKQLSFYTLSALWFAAILLAIYVAMNDDGAYGFLQSGGGKSAEPAWVRASIYQKDIRNVQRLSQLNAQTMMELADVERHAAYFEQLETNAQHYMSKWQFKSWDNALWPLHRQHRVGVCKKHAKLLEGALDELGPGFLNGDKARVSRLLPDMGPFGDSCIKMAYPERSGVDIDSLLRACRQSKMLFTGITDLSYKLGLAKRNVSNYDCAWKHEVVVEQINGHYEEIKDALSLLSGYKHRVHSEGWGATW</sequence>
<dbReference type="EMBL" id="JAGPYM010000027">
    <property type="protein sequence ID" value="KAH6880071.1"/>
    <property type="molecule type" value="Genomic_DNA"/>
</dbReference>
<evidence type="ECO:0000313" key="2">
    <source>
        <dbReference type="EMBL" id="KAH6880071.1"/>
    </source>
</evidence>